<evidence type="ECO:0000259" key="2">
    <source>
        <dbReference type="PROSITE" id="PS50904"/>
    </source>
</evidence>
<keyword evidence="4" id="KW-1185">Reference proteome</keyword>
<accession>A0A453L428</accession>
<evidence type="ECO:0000256" key="1">
    <source>
        <dbReference type="SAM" id="MobiDB-lite"/>
    </source>
</evidence>
<reference evidence="4" key="2">
    <citation type="journal article" date="2017" name="Nat. Plants">
        <title>The Aegilops tauschii genome reveals multiple impacts of transposons.</title>
        <authorList>
            <person name="Zhao G."/>
            <person name="Zou C."/>
            <person name="Li K."/>
            <person name="Wang K."/>
            <person name="Li T."/>
            <person name="Gao L."/>
            <person name="Zhang X."/>
            <person name="Wang H."/>
            <person name="Yang Z."/>
            <person name="Liu X."/>
            <person name="Jiang W."/>
            <person name="Mao L."/>
            <person name="Kong X."/>
            <person name="Jiao Y."/>
            <person name="Jia J."/>
        </authorList>
    </citation>
    <scope>NUCLEOTIDE SEQUENCE [LARGE SCALE GENOMIC DNA]</scope>
    <source>
        <strain evidence="4">cv. AL8/78</strain>
    </source>
</reference>
<protein>
    <recommendedName>
        <fullName evidence="2">PRELI/MSF1 domain-containing protein</fullName>
    </recommendedName>
</protein>
<feature type="domain" description="PRELI/MSF1" evidence="2">
    <location>
        <begin position="87"/>
        <end position="269"/>
    </location>
</feature>
<dbReference type="Pfam" id="PF04707">
    <property type="entry name" value="PRELI"/>
    <property type="match status" value="1"/>
</dbReference>
<feature type="compositionally biased region" description="Basic residues" evidence="1">
    <location>
        <begin position="1"/>
        <end position="18"/>
    </location>
</feature>
<dbReference type="InterPro" id="IPR006797">
    <property type="entry name" value="PRELI/MSF1_dom"/>
</dbReference>
<reference evidence="3" key="4">
    <citation type="submission" date="2019-03" db="UniProtKB">
        <authorList>
            <consortium name="EnsemblPlants"/>
        </authorList>
    </citation>
    <scope>IDENTIFICATION</scope>
</reference>
<dbReference type="PROSITE" id="PS50904">
    <property type="entry name" value="PRELI_MSF1"/>
    <property type="match status" value="1"/>
</dbReference>
<dbReference type="EnsemblPlants" id="AET5Gv20618900.1">
    <property type="protein sequence ID" value="AET5Gv20618900.1"/>
    <property type="gene ID" value="AET5Gv20618900"/>
</dbReference>
<name>A0A453L428_AEGTS</name>
<proteinExistence type="predicted"/>
<reference evidence="3" key="3">
    <citation type="journal article" date="2017" name="Nature">
        <title>Genome sequence of the progenitor of the wheat D genome Aegilops tauschii.</title>
        <authorList>
            <person name="Luo M.C."/>
            <person name="Gu Y.Q."/>
            <person name="Puiu D."/>
            <person name="Wang H."/>
            <person name="Twardziok S.O."/>
            <person name="Deal K.R."/>
            <person name="Huo N."/>
            <person name="Zhu T."/>
            <person name="Wang L."/>
            <person name="Wang Y."/>
            <person name="McGuire P.E."/>
            <person name="Liu S."/>
            <person name="Long H."/>
            <person name="Ramasamy R.K."/>
            <person name="Rodriguez J.C."/>
            <person name="Van S.L."/>
            <person name="Yuan L."/>
            <person name="Wang Z."/>
            <person name="Xia Z."/>
            <person name="Xiao L."/>
            <person name="Anderson O.D."/>
            <person name="Ouyang S."/>
            <person name="Liang Y."/>
            <person name="Zimin A.V."/>
            <person name="Pertea G."/>
            <person name="Qi P."/>
            <person name="Bennetzen J.L."/>
            <person name="Dai X."/>
            <person name="Dawson M.W."/>
            <person name="Muller H.G."/>
            <person name="Kugler K."/>
            <person name="Rivarola-Duarte L."/>
            <person name="Spannagl M."/>
            <person name="Mayer K.F.X."/>
            <person name="Lu F.H."/>
            <person name="Bevan M.W."/>
            <person name="Leroy P."/>
            <person name="Li P."/>
            <person name="You F.M."/>
            <person name="Sun Q."/>
            <person name="Liu Z."/>
            <person name="Lyons E."/>
            <person name="Wicker T."/>
            <person name="Salzberg S.L."/>
            <person name="Devos K.M."/>
            <person name="Dvorak J."/>
        </authorList>
    </citation>
    <scope>NUCLEOTIDE SEQUENCE [LARGE SCALE GENOMIC DNA]</scope>
    <source>
        <strain evidence="3">cv. AL8/78</strain>
    </source>
</reference>
<dbReference type="STRING" id="200361.A0A453L428"/>
<dbReference type="AlphaFoldDB" id="A0A453L428"/>
<organism evidence="3 4">
    <name type="scientific">Aegilops tauschii subsp. strangulata</name>
    <name type="common">Goatgrass</name>
    <dbReference type="NCBI Taxonomy" id="200361"/>
    <lineage>
        <taxon>Eukaryota</taxon>
        <taxon>Viridiplantae</taxon>
        <taxon>Streptophyta</taxon>
        <taxon>Embryophyta</taxon>
        <taxon>Tracheophyta</taxon>
        <taxon>Spermatophyta</taxon>
        <taxon>Magnoliopsida</taxon>
        <taxon>Liliopsida</taxon>
        <taxon>Poales</taxon>
        <taxon>Poaceae</taxon>
        <taxon>BOP clade</taxon>
        <taxon>Pooideae</taxon>
        <taxon>Triticodae</taxon>
        <taxon>Triticeae</taxon>
        <taxon>Triticinae</taxon>
        <taxon>Aegilops</taxon>
    </lineage>
</organism>
<evidence type="ECO:0000313" key="4">
    <source>
        <dbReference type="Proteomes" id="UP000015105"/>
    </source>
</evidence>
<feature type="region of interest" description="Disordered" evidence="1">
    <location>
        <begin position="1"/>
        <end position="31"/>
    </location>
</feature>
<dbReference type="GO" id="GO:0005758">
    <property type="term" value="C:mitochondrial intermembrane space"/>
    <property type="evidence" value="ECO:0007669"/>
    <property type="project" value="InterPro"/>
</dbReference>
<dbReference type="Gramene" id="AET5Gv20618900.1">
    <property type="protein sequence ID" value="AET5Gv20618900.1"/>
    <property type="gene ID" value="AET5Gv20618900"/>
</dbReference>
<reference evidence="3" key="5">
    <citation type="journal article" date="2021" name="G3 (Bethesda)">
        <title>Aegilops tauschii genome assembly Aet v5.0 features greater sequence contiguity and improved annotation.</title>
        <authorList>
            <person name="Wang L."/>
            <person name="Zhu T."/>
            <person name="Rodriguez J.C."/>
            <person name="Deal K.R."/>
            <person name="Dubcovsky J."/>
            <person name="McGuire P.E."/>
            <person name="Lux T."/>
            <person name="Spannagl M."/>
            <person name="Mayer K.F.X."/>
            <person name="Baldrich P."/>
            <person name="Meyers B.C."/>
            <person name="Huo N."/>
            <person name="Gu Y.Q."/>
            <person name="Zhou H."/>
            <person name="Devos K.M."/>
            <person name="Bennetzen J.L."/>
            <person name="Unver T."/>
            <person name="Budak H."/>
            <person name="Gulick P.J."/>
            <person name="Galiba G."/>
            <person name="Kalapos B."/>
            <person name="Nelson D.R."/>
            <person name="Li P."/>
            <person name="You F.M."/>
            <person name="Luo M.C."/>
            <person name="Dvorak J."/>
        </authorList>
    </citation>
    <scope>NUCLEOTIDE SEQUENCE [LARGE SCALE GENOMIC DNA]</scope>
    <source>
        <strain evidence="3">cv. AL8/78</strain>
    </source>
</reference>
<sequence length="281" mass="30391">QKKKKLAPSAHRFKKKKTPPADESEYSSHGSDAYALSPWPQPQMLAVAVLDPFPPHRSISIALSSSTSPASLLLGSRRSTATATAMVVSYTQEHVYLHPWHRVTAAAWRKFTDPAALSHILDVQTLSRDVDPRAGRLHAVRAIAGRPPPLPLLLRGLAATAGAGDVVLCVERTSVDAAARAMRVVSRNATFRRLVDVEERCSYAPHPERPDEWTVFTQETSIRCAPLAAVSATVAEMVERRCAESFAQNAARGQEVVERICDGLALAGRVPGPSPADGEEP</sequence>
<dbReference type="InterPro" id="IPR037365">
    <property type="entry name" value="Slowmo/Ups"/>
</dbReference>
<reference evidence="4" key="1">
    <citation type="journal article" date="2014" name="Science">
        <title>Ancient hybridizations among the ancestral genomes of bread wheat.</title>
        <authorList>
            <consortium name="International Wheat Genome Sequencing Consortium,"/>
            <person name="Marcussen T."/>
            <person name="Sandve S.R."/>
            <person name="Heier L."/>
            <person name="Spannagl M."/>
            <person name="Pfeifer M."/>
            <person name="Jakobsen K.S."/>
            <person name="Wulff B.B."/>
            <person name="Steuernagel B."/>
            <person name="Mayer K.F."/>
            <person name="Olsen O.A."/>
        </authorList>
    </citation>
    <scope>NUCLEOTIDE SEQUENCE [LARGE SCALE GENOMIC DNA]</scope>
    <source>
        <strain evidence="4">cv. AL8/78</strain>
    </source>
</reference>
<dbReference type="PANTHER" id="PTHR11158">
    <property type="entry name" value="MSF1/PX19 RELATED"/>
    <property type="match status" value="1"/>
</dbReference>
<dbReference type="Proteomes" id="UP000015105">
    <property type="component" value="Chromosome 5D"/>
</dbReference>
<evidence type="ECO:0000313" key="3">
    <source>
        <dbReference type="EnsemblPlants" id="AET5Gv20618900.1"/>
    </source>
</evidence>